<dbReference type="HAMAP" id="MF_01306_A">
    <property type="entry name" value="Ribosomal_uS4_A"/>
    <property type="match status" value="1"/>
</dbReference>
<protein>
    <recommendedName>
        <fullName evidence="6">Small ribosomal subunit protein uS4</fullName>
    </recommendedName>
</protein>
<evidence type="ECO:0000259" key="8">
    <source>
        <dbReference type="SMART" id="SM00363"/>
    </source>
</evidence>
<evidence type="ECO:0000256" key="7">
    <source>
        <dbReference type="RuleBase" id="RU003699"/>
    </source>
</evidence>
<dbReference type="InterPro" id="IPR002942">
    <property type="entry name" value="S4_RNA-bd"/>
</dbReference>
<dbReference type="AlphaFoldDB" id="A0A7J3XZ00"/>
<dbReference type="PROSITE" id="PS50889">
    <property type="entry name" value="S4"/>
    <property type="match status" value="1"/>
</dbReference>
<comment type="caution">
    <text evidence="10">The sequence shown here is derived from an EMBL/GenBank/DDBJ whole genome shotgun (WGS) entry which is preliminary data.</text>
</comment>
<dbReference type="PROSITE" id="PS00632">
    <property type="entry name" value="RIBOSOMAL_S4"/>
    <property type="match status" value="1"/>
</dbReference>
<dbReference type="Pfam" id="PF00163">
    <property type="entry name" value="Ribosomal_S4"/>
    <property type="match status" value="1"/>
</dbReference>
<evidence type="ECO:0000256" key="1">
    <source>
        <dbReference type="ARBA" id="ARBA00007465"/>
    </source>
</evidence>
<evidence type="ECO:0000313" key="10">
    <source>
        <dbReference type="EMBL" id="HHP67988.1"/>
    </source>
</evidence>
<dbReference type="GO" id="GO:0019843">
    <property type="term" value="F:rRNA binding"/>
    <property type="evidence" value="ECO:0007669"/>
    <property type="project" value="UniProtKB-UniRule"/>
</dbReference>
<evidence type="ECO:0000259" key="9">
    <source>
        <dbReference type="SMART" id="SM01390"/>
    </source>
</evidence>
<sequence length="170" mass="19723">MGDPRKIRKKWEGPRHPWRKDVLEHEMKLVGAYGLRNKRELWITATIVRRIRHRARSLLAAPKEVREKEEKALIIRLVKLGVLRENARLEDVLALKPEDLLERRLQTIVYRKGLARTIHEARQLIVHGHIAIAGRRIRSPGYLVTLDEEHLVDYAPNSPLRARVAKEAGG</sequence>
<comment type="similarity">
    <text evidence="1 6 7">Belongs to the universal ribosomal protein uS4 family.</text>
</comment>
<comment type="subunit">
    <text evidence="6">Part of the 30S ribosomal subunit. Contacts protein S5. The interaction surface between S4 and S5 is involved in control of translational fidelity.</text>
</comment>
<proteinExistence type="inferred from homology"/>
<dbReference type="InterPro" id="IPR036986">
    <property type="entry name" value="S4_RNA-bd_sf"/>
</dbReference>
<dbReference type="GO" id="GO:0042274">
    <property type="term" value="P:ribosomal small subunit biogenesis"/>
    <property type="evidence" value="ECO:0007669"/>
    <property type="project" value="TreeGrafter"/>
</dbReference>
<dbReference type="GO" id="GO:0006412">
    <property type="term" value="P:translation"/>
    <property type="evidence" value="ECO:0007669"/>
    <property type="project" value="UniProtKB-UniRule"/>
</dbReference>
<keyword evidence="4 6" id="KW-0689">Ribosomal protein</keyword>
<dbReference type="GO" id="GO:0003735">
    <property type="term" value="F:structural constituent of ribosome"/>
    <property type="evidence" value="ECO:0007669"/>
    <property type="project" value="InterPro"/>
</dbReference>
<feature type="domain" description="Small ribosomal subunit protein uS4 N-terminal" evidence="9">
    <location>
        <begin position="5"/>
        <end position="102"/>
    </location>
</feature>
<dbReference type="PANTHER" id="PTHR11831:SF5">
    <property type="entry name" value="40S RIBOSOMAL PROTEIN S9"/>
    <property type="match status" value="1"/>
</dbReference>
<gene>
    <name evidence="6" type="primary">rps4</name>
    <name evidence="10" type="ORF">ENM60_04275</name>
</gene>
<dbReference type="Gene3D" id="3.10.290.10">
    <property type="entry name" value="RNA-binding S4 domain"/>
    <property type="match status" value="1"/>
</dbReference>
<dbReference type="SMART" id="SM00363">
    <property type="entry name" value="S4"/>
    <property type="match status" value="1"/>
</dbReference>
<dbReference type="PANTHER" id="PTHR11831">
    <property type="entry name" value="30S 40S RIBOSOMAL PROTEIN"/>
    <property type="match status" value="1"/>
</dbReference>
<reference evidence="10" key="1">
    <citation type="journal article" date="2020" name="mSystems">
        <title>Genome- and Community-Level Interaction Insights into Carbon Utilization and Element Cycling Functions of Hydrothermarchaeota in Hydrothermal Sediment.</title>
        <authorList>
            <person name="Zhou Z."/>
            <person name="Liu Y."/>
            <person name="Xu W."/>
            <person name="Pan J."/>
            <person name="Luo Z.H."/>
            <person name="Li M."/>
        </authorList>
    </citation>
    <scope>NUCLEOTIDE SEQUENCE [LARGE SCALE GENOMIC DNA]</scope>
    <source>
        <strain evidence="10">SpSt-110</strain>
    </source>
</reference>
<evidence type="ECO:0000256" key="6">
    <source>
        <dbReference type="HAMAP-Rule" id="MF_01306"/>
    </source>
</evidence>
<feature type="domain" description="RNA-binding S4" evidence="8">
    <location>
        <begin position="103"/>
        <end position="165"/>
    </location>
</feature>
<keyword evidence="5 6" id="KW-0687">Ribonucleoprotein</keyword>
<name>A0A7J3XZ00_9CREN</name>
<evidence type="ECO:0000256" key="4">
    <source>
        <dbReference type="ARBA" id="ARBA00022980"/>
    </source>
</evidence>
<organism evidence="10">
    <name type="scientific">Thermogladius calderae</name>
    <dbReference type="NCBI Taxonomy" id="1200300"/>
    <lineage>
        <taxon>Archaea</taxon>
        <taxon>Thermoproteota</taxon>
        <taxon>Thermoprotei</taxon>
        <taxon>Desulfurococcales</taxon>
        <taxon>Desulfurococcaceae</taxon>
        <taxon>Thermogladius</taxon>
    </lineage>
</organism>
<dbReference type="NCBIfam" id="TIGR01018">
    <property type="entry name" value="uS4_arch"/>
    <property type="match status" value="1"/>
</dbReference>
<dbReference type="CDD" id="cd00165">
    <property type="entry name" value="S4"/>
    <property type="match status" value="1"/>
</dbReference>
<comment type="function">
    <text evidence="6">With S5 and S12 plays an important role in translational accuracy.</text>
</comment>
<keyword evidence="2 6" id="KW-0699">rRNA-binding</keyword>
<dbReference type="InterPro" id="IPR005710">
    <property type="entry name" value="Ribosomal_uS4_euk/arc"/>
</dbReference>
<dbReference type="InterPro" id="IPR018079">
    <property type="entry name" value="Ribosomal_uS4_CS"/>
</dbReference>
<evidence type="ECO:0000256" key="2">
    <source>
        <dbReference type="ARBA" id="ARBA00022730"/>
    </source>
</evidence>
<accession>A0A7J3XZ00</accession>
<dbReference type="SMART" id="SM01390">
    <property type="entry name" value="Ribosomal_S4"/>
    <property type="match status" value="1"/>
</dbReference>
<dbReference type="EMBL" id="DRYK01000055">
    <property type="protein sequence ID" value="HHP67988.1"/>
    <property type="molecule type" value="Genomic_DNA"/>
</dbReference>
<dbReference type="InterPro" id="IPR001912">
    <property type="entry name" value="Ribosomal_uS4_N"/>
</dbReference>
<dbReference type="InterPro" id="IPR022802">
    <property type="entry name" value="Ribosomal_uS4_arc"/>
</dbReference>
<dbReference type="NCBIfam" id="NF003139">
    <property type="entry name" value="PRK04051.1"/>
    <property type="match status" value="1"/>
</dbReference>
<evidence type="ECO:0000256" key="5">
    <source>
        <dbReference type="ARBA" id="ARBA00023274"/>
    </source>
</evidence>
<keyword evidence="3 6" id="KW-0694">RNA-binding</keyword>
<dbReference type="Pfam" id="PF01479">
    <property type="entry name" value="S4"/>
    <property type="match status" value="1"/>
</dbReference>
<dbReference type="SUPFAM" id="SSF55174">
    <property type="entry name" value="Alpha-L RNA-binding motif"/>
    <property type="match status" value="1"/>
</dbReference>
<evidence type="ECO:0000256" key="3">
    <source>
        <dbReference type="ARBA" id="ARBA00022884"/>
    </source>
</evidence>
<dbReference type="InterPro" id="IPR022801">
    <property type="entry name" value="Ribosomal_uS4"/>
</dbReference>
<dbReference type="GO" id="GO:0015935">
    <property type="term" value="C:small ribosomal subunit"/>
    <property type="evidence" value="ECO:0007669"/>
    <property type="project" value="InterPro"/>
</dbReference>
<comment type="function">
    <text evidence="6">One of the primary rRNA binding proteins, it binds directly to 16S rRNA where it nucleates assembly of the body of the 30S subunit.</text>
</comment>